<evidence type="ECO:0000313" key="3">
    <source>
        <dbReference type="Proteomes" id="UP001219518"/>
    </source>
</evidence>
<keyword evidence="2" id="KW-0675">Receptor</keyword>
<dbReference type="AlphaFoldDB" id="A0AAE1LMM2"/>
<comment type="caution">
    <text evidence="2">The sequence shown here is derived from an EMBL/GenBank/DDBJ whole genome shotgun (WGS) entry which is preliminary data.</text>
</comment>
<keyword evidence="1" id="KW-0472">Membrane</keyword>
<reference evidence="2" key="2">
    <citation type="journal article" date="2023" name="BMC Genomics">
        <title>Pest status, molecular evolution, and epigenetic factors derived from the genome assembly of Frankliniella fusca, a thysanopteran phytovirus vector.</title>
        <authorList>
            <person name="Catto M.A."/>
            <person name="Labadie P.E."/>
            <person name="Jacobson A.L."/>
            <person name="Kennedy G.G."/>
            <person name="Srinivasan R."/>
            <person name="Hunt B.G."/>
        </authorList>
    </citation>
    <scope>NUCLEOTIDE SEQUENCE</scope>
    <source>
        <strain evidence="2">PL_HMW_Pooled</strain>
    </source>
</reference>
<keyword evidence="3" id="KW-1185">Reference proteome</keyword>
<keyword evidence="1" id="KW-1133">Transmembrane helix</keyword>
<reference evidence="2" key="1">
    <citation type="submission" date="2021-07" db="EMBL/GenBank/DDBJ databases">
        <authorList>
            <person name="Catto M.A."/>
            <person name="Jacobson A."/>
            <person name="Kennedy G."/>
            <person name="Labadie P."/>
            <person name="Hunt B.G."/>
            <person name="Srinivasan R."/>
        </authorList>
    </citation>
    <scope>NUCLEOTIDE SEQUENCE</scope>
    <source>
        <strain evidence="2">PL_HMW_Pooled</strain>
        <tissue evidence="2">Head</tissue>
    </source>
</reference>
<evidence type="ECO:0000313" key="2">
    <source>
        <dbReference type="EMBL" id="KAK3925010.1"/>
    </source>
</evidence>
<proteinExistence type="predicted"/>
<feature type="transmembrane region" description="Helical" evidence="1">
    <location>
        <begin position="6"/>
        <end position="24"/>
    </location>
</feature>
<gene>
    <name evidence="2" type="ORF">KUF71_013283</name>
</gene>
<sequence length="30" mass="3368">MDYTLLLSISKALLSYLIILGQFAQNIDLP</sequence>
<name>A0AAE1LMM2_9NEOP</name>
<evidence type="ECO:0000256" key="1">
    <source>
        <dbReference type="SAM" id="Phobius"/>
    </source>
</evidence>
<keyword evidence="1" id="KW-0812">Transmembrane</keyword>
<organism evidence="2 3">
    <name type="scientific">Frankliniella fusca</name>
    <dbReference type="NCBI Taxonomy" id="407009"/>
    <lineage>
        <taxon>Eukaryota</taxon>
        <taxon>Metazoa</taxon>
        <taxon>Ecdysozoa</taxon>
        <taxon>Arthropoda</taxon>
        <taxon>Hexapoda</taxon>
        <taxon>Insecta</taxon>
        <taxon>Pterygota</taxon>
        <taxon>Neoptera</taxon>
        <taxon>Paraneoptera</taxon>
        <taxon>Thysanoptera</taxon>
        <taxon>Terebrantia</taxon>
        <taxon>Thripoidea</taxon>
        <taxon>Thripidae</taxon>
        <taxon>Frankliniella</taxon>
    </lineage>
</organism>
<dbReference type="EMBL" id="JAHWGI010001208">
    <property type="protein sequence ID" value="KAK3925010.1"/>
    <property type="molecule type" value="Genomic_DNA"/>
</dbReference>
<dbReference type="Proteomes" id="UP001219518">
    <property type="component" value="Unassembled WGS sequence"/>
</dbReference>
<protein>
    <submittedName>
        <fullName evidence="2">Gustatory receptor 28b</fullName>
    </submittedName>
</protein>
<accession>A0AAE1LMM2</accession>